<evidence type="ECO:0000259" key="6">
    <source>
        <dbReference type="Pfam" id="PF02668"/>
    </source>
</evidence>
<feature type="domain" description="TauD/TfdA-like" evidence="6">
    <location>
        <begin position="4"/>
        <end position="280"/>
    </location>
</feature>
<dbReference type="Proteomes" id="UP000600101">
    <property type="component" value="Unassembled WGS sequence"/>
</dbReference>
<keyword evidence="5" id="KW-0408">Iron</keyword>
<proteinExistence type="inferred from homology"/>
<dbReference type="Pfam" id="PF02668">
    <property type="entry name" value="TauD"/>
    <property type="match status" value="1"/>
</dbReference>
<dbReference type="PANTHER" id="PTHR30468">
    <property type="entry name" value="ALPHA-KETOGLUTARATE-DEPENDENT SULFONATE DIOXYGENASE"/>
    <property type="match status" value="1"/>
</dbReference>
<evidence type="ECO:0000256" key="4">
    <source>
        <dbReference type="ARBA" id="ARBA00023002"/>
    </source>
</evidence>
<dbReference type="Gene3D" id="3.60.130.10">
    <property type="entry name" value="Clavaminate synthase-like"/>
    <property type="match status" value="1"/>
</dbReference>
<dbReference type="InterPro" id="IPR042098">
    <property type="entry name" value="TauD-like_sf"/>
</dbReference>
<keyword evidence="4" id="KW-0560">Oxidoreductase</keyword>
<keyword evidence="3 7" id="KW-0223">Dioxygenase</keyword>
<keyword evidence="2" id="KW-0479">Metal-binding</keyword>
<dbReference type="InterPro" id="IPR051323">
    <property type="entry name" value="AtsK-like"/>
</dbReference>
<dbReference type="SUPFAM" id="SSF51197">
    <property type="entry name" value="Clavaminate synthase-like"/>
    <property type="match status" value="1"/>
</dbReference>
<dbReference type="GO" id="GO:0005737">
    <property type="term" value="C:cytoplasm"/>
    <property type="evidence" value="ECO:0007669"/>
    <property type="project" value="TreeGrafter"/>
</dbReference>
<dbReference type="EMBL" id="JACOMF010000034">
    <property type="protein sequence ID" value="MBC4017763.1"/>
    <property type="molecule type" value="Genomic_DNA"/>
</dbReference>
<comment type="similarity">
    <text evidence="1">Belongs to the TfdA dioxygenase family.</text>
</comment>
<comment type="caution">
    <text evidence="7">The sequence shown here is derived from an EMBL/GenBank/DDBJ whole genome shotgun (WGS) entry which is preliminary data.</text>
</comment>
<accession>A0A9X0R3H5</accession>
<protein>
    <submittedName>
        <fullName evidence="7">TauD/TfdA family dioxygenase</fullName>
    </submittedName>
</protein>
<evidence type="ECO:0000256" key="5">
    <source>
        <dbReference type="ARBA" id="ARBA00023004"/>
    </source>
</evidence>
<dbReference type="AlphaFoldDB" id="A0A9X0R3H5"/>
<name>A0A9X0R3H5_9PROT</name>
<organism evidence="7 8">
    <name type="scientific">Siccirubricoccus deserti</name>
    <dbReference type="NCBI Taxonomy" id="2013562"/>
    <lineage>
        <taxon>Bacteria</taxon>
        <taxon>Pseudomonadati</taxon>
        <taxon>Pseudomonadota</taxon>
        <taxon>Alphaproteobacteria</taxon>
        <taxon>Acetobacterales</taxon>
        <taxon>Roseomonadaceae</taxon>
        <taxon>Siccirubricoccus</taxon>
    </lineage>
</organism>
<dbReference type="GO" id="GO:0046872">
    <property type="term" value="F:metal ion binding"/>
    <property type="evidence" value="ECO:0007669"/>
    <property type="project" value="UniProtKB-KW"/>
</dbReference>
<reference evidence="7" key="1">
    <citation type="submission" date="2020-08" db="EMBL/GenBank/DDBJ databases">
        <authorList>
            <person name="Hu Y."/>
            <person name="Nguyen S.V."/>
            <person name="Li F."/>
            <person name="Fanning S."/>
        </authorList>
    </citation>
    <scope>NUCLEOTIDE SEQUENCE</scope>
    <source>
        <strain evidence="7">SYSU D8009</strain>
    </source>
</reference>
<evidence type="ECO:0000256" key="3">
    <source>
        <dbReference type="ARBA" id="ARBA00022964"/>
    </source>
</evidence>
<evidence type="ECO:0000313" key="7">
    <source>
        <dbReference type="EMBL" id="MBC4017763.1"/>
    </source>
</evidence>
<sequence>MPTIEPTGQVLGATVHGLDLSQPLSDADFASLLRALGEHGVLRIPGQRIEARHLRDFSLRFGPIQTGMADRFRDAAVPEVGILSNIVEDGRPIGLADAGQDWHTDMSYTATKGFVNVLYAVKVPMRDGKPLGDTLFANMHAAYEGLPVEVKQRLAGMTATHDFNIFWERMRTRPGSARAPLTPEQRAKRPPAVHPVFMTHPITGRTVLYCNPGYAERINELDEAESARMLDFLFAHQLQEKYLHAHHWTEGDVLIWDHIGTLHNAIPDYRPDEPRMMLRCQVMAQQVFDPGFQQRWLKAA</sequence>
<dbReference type="PANTHER" id="PTHR30468:SF1">
    <property type="entry name" value="ALPHA-KETOGLUTARATE-DEPENDENT SULFONATE DIOXYGENASE"/>
    <property type="match status" value="1"/>
</dbReference>
<gene>
    <name evidence="7" type="ORF">H7965_20880</name>
</gene>
<evidence type="ECO:0000256" key="2">
    <source>
        <dbReference type="ARBA" id="ARBA00022723"/>
    </source>
</evidence>
<keyword evidence="8" id="KW-1185">Reference proteome</keyword>
<dbReference type="InterPro" id="IPR003819">
    <property type="entry name" value="TauD/TfdA-like"/>
</dbReference>
<dbReference type="GO" id="GO:0000908">
    <property type="term" value="F:taurine dioxygenase activity"/>
    <property type="evidence" value="ECO:0007669"/>
    <property type="project" value="TreeGrafter"/>
</dbReference>
<evidence type="ECO:0000256" key="1">
    <source>
        <dbReference type="ARBA" id="ARBA00005896"/>
    </source>
</evidence>
<evidence type="ECO:0000313" key="8">
    <source>
        <dbReference type="Proteomes" id="UP000600101"/>
    </source>
</evidence>
<dbReference type="GO" id="GO:0006790">
    <property type="term" value="P:sulfur compound metabolic process"/>
    <property type="evidence" value="ECO:0007669"/>
    <property type="project" value="TreeGrafter"/>
</dbReference>
<dbReference type="RefSeq" id="WP_186772518.1">
    <property type="nucleotide sequence ID" value="NZ_JACOMF010000034.1"/>
</dbReference>